<evidence type="ECO:0008006" key="4">
    <source>
        <dbReference type="Google" id="ProtNLM"/>
    </source>
</evidence>
<feature type="compositionally biased region" description="Polar residues" evidence="1">
    <location>
        <begin position="183"/>
        <end position="193"/>
    </location>
</feature>
<feature type="compositionally biased region" description="Basic and acidic residues" evidence="1">
    <location>
        <begin position="128"/>
        <end position="140"/>
    </location>
</feature>
<dbReference type="EMBL" id="KI630456">
    <property type="protein sequence ID" value="EYU39066.1"/>
    <property type="molecule type" value="Genomic_DNA"/>
</dbReference>
<organism evidence="2 3">
    <name type="scientific">Erythranthe guttata</name>
    <name type="common">Yellow monkey flower</name>
    <name type="synonym">Mimulus guttatus</name>
    <dbReference type="NCBI Taxonomy" id="4155"/>
    <lineage>
        <taxon>Eukaryota</taxon>
        <taxon>Viridiplantae</taxon>
        <taxon>Streptophyta</taxon>
        <taxon>Embryophyta</taxon>
        <taxon>Tracheophyta</taxon>
        <taxon>Spermatophyta</taxon>
        <taxon>Magnoliopsida</taxon>
        <taxon>eudicotyledons</taxon>
        <taxon>Gunneridae</taxon>
        <taxon>Pentapetalae</taxon>
        <taxon>asterids</taxon>
        <taxon>lamiids</taxon>
        <taxon>Lamiales</taxon>
        <taxon>Phrymaceae</taxon>
        <taxon>Erythranthe</taxon>
    </lineage>
</organism>
<feature type="compositionally biased region" description="Basic and acidic residues" evidence="1">
    <location>
        <begin position="1"/>
        <end position="55"/>
    </location>
</feature>
<reference evidence="2 3" key="1">
    <citation type="journal article" date="2013" name="Proc. Natl. Acad. Sci. U.S.A.">
        <title>Fine-scale variation in meiotic recombination in Mimulus inferred from population shotgun sequencing.</title>
        <authorList>
            <person name="Hellsten U."/>
            <person name="Wright K.M."/>
            <person name="Jenkins J."/>
            <person name="Shu S."/>
            <person name="Yuan Y."/>
            <person name="Wessler S.R."/>
            <person name="Schmutz J."/>
            <person name="Willis J.H."/>
            <person name="Rokhsar D.S."/>
        </authorList>
    </citation>
    <scope>NUCLEOTIDE SEQUENCE [LARGE SCALE GENOMIC DNA]</scope>
    <source>
        <strain evidence="3">cv. DUN x IM62</strain>
    </source>
</reference>
<gene>
    <name evidence="2" type="ORF">MIMGU_mgv1a012397mg</name>
</gene>
<feature type="compositionally biased region" description="Polar residues" evidence="1">
    <location>
        <begin position="56"/>
        <end position="69"/>
    </location>
</feature>
<dbReference type="PANTHER" id="PTHR36364:SF1">
    <property type="entry name" value="OS03G0203000 PROTEIN"/>
    <property type="match status" value="1"/>
</dbReference>
<accession>A0A022RFV1</accession>
<dbReference type="PANTHER" id="PTHR36364">
    <property type="entry name" value="OS03G0203000 PROTEIN"/>
    <property type="match status" value="1"/>
</dbReference>
<protein>
    <recommendedName>
        <fullName evidence="4">Btz domain-containing protein</fullName>
    </recommendedName>
</protein>
<dbReference type="eggNOG" id="ENOG502QTZY">
    <property type="taxonomic scope" value="Eukaryota"/>
</dbReference>
<evidence type="ECO:0000256" key="1">
    <source>
        <dbReference type="SAM" id="MobiDB-lite"/>
    </source>
</evidence>
<keyword evidence="3" id="KW-1185">Reference proteome</keyword>
<feature type="compositionally biased region" description="Basic and acidic residues" evidence="1">
    <location>
        <begin position="148"/>
        <end position="181"/>
    </location>
</feature>
<sequence>MSRREDRSSESKRRRSGFDRESSPKKSRGGKPETGPEKDRSERDFKQHRTLDSKVESGTVSKDSLSTKKYSQHDDRGSVGQNGRSFSRRTDNERGWWRDSKQEQNDRAINDREEIKANPKPLMRKRPSFREQKTPADAEKATNPNQDHPAESGRRRNERVYSSRHSDKPERSFAGERELNKAQRVSSRSNFSSGDRYREGGDRFTARQGYNRPSGARVEKWKHDLYHEANRSPTPKNEEDQISKIEALLGS</sequence>
<feature type="compositionally biased region" description="Basic and acidic residues" evidence="1">
    <location>
        <begin position="195"/>
        <end position="205"/>
    </location>
</feature>
<proteinExistence type="predicted"/>
<feature type="region of interest" description="Disordered" evidence="1">
    <location>
        <begin position="1"/>
        <end position="251"/>
    </location>
</feature>
<evidence type="ECO:0000313" key="3">
    <source>
        <dbReference type="Proteomes" id="UP000030748"/>
    </source>
</evidence>
<feature type="compositionally biased region" description="Basic and acidic residues" evidence="1">
    <location>
        <begin position="88"/>
        <end position="117"/>
    </location>
</feature>
<dbReference type="Proteomes" id="UP000030748">
    <property type="component" value="Unassembled WGS sequence"/>
</dbReference>
<dbReference type="PhylomeDB" id="A0A022RFV1"/>
<name>A0A022RFV1_ERYGU</name>
<dbReference type="AlphaFoldDB" id="A0A022RFV1"/>
<evidence type="ECO:0000313" key="2">
    <source>
        <dbReference type="EMBL" id="EYU39066.1"/>
    </source>
</evidence>
<feature type="compositionally biased region" description="Basic and acidic residues" evidence="1">
    <location>
        <begin position="217"/>
        <end position="243"/>
    </location>
</feature>
<dbReference type="STRING" id="4155.A0A022RFV1"/>